<dbReference type="PANTHER" id="PTHR30307:SF0">
    <property type="entry name" value="S-ADENOSYLMETHIONINE:TRNA RIBOSYLTRANSFERASE-ISOMERASE"/>
    <property type="match status" value="1"/>
</dbReference>
<evidence type="ECO:0000256" key="1">
    <source>
        <dbReference type="ARBA" id="ARBA00022490"/>
    </source>
</evidence>
<dbReference type="SUPFAM" id="SSF111337">
    <property type="entry name" value="QueA-like"/>
    <property type="match status" value="1"/>
</dbReference>
<dbReference type="EMBL" id="LGRX02002213">
    <property type="protein sequence ID" value="KAK3284650.1"/>
    <property type="molecule type" value="Genomic_DNA"/>
</dbReference>
<dbReference type="InterPro" id="IPR036100">
    <property type="entry name" value="QueA_sf"/>
</dbReference>
<dbReference type="Pfam" id="PF02677">
    <property type="entry name" value="QueH"/>
    <property type="match status" value="1"/>
</dbReference>
<dbReference type="SUPFAM" id="SSF52402">
    <property type="entry name" value="Adenine nucleotide alpha hydrolases-like"/>
    <property type="match status" value="1"/>
</dbReference>
<keyword evidence="4" id="KW-0671">Queuosine biosynthesis</keyword>
<evidence type="ECO:0000313" key="7">
    <source>
        <dbReference type="Proteomes" id="UP001190700"/>
    </source>
</evidence>
<dbReference type="InterPro" id="IPR003699">
    <property type="entry name" value="QueA"/>
</dbReference>
<feature type="compositionally biased region" description="Basic and acidic residues" evidence="5">
    <location>
        <begin position="708"/>
        <end position="728"/>
    </location>
</feature>
<feature type="compositionally biased region" description="Polar residues" evidence="5">
    <location>
        <begin position="449"/>
        <end position="462"/>
    </location>
</feature>
<dbReference type="Pfam" id="PF02547">
    <property type="entry name" value="Queuosine_synth"/>
    <property type="match status" value="1"/>
</dbReference>
<evidence type="ECO:0000256" key="5">
    <source>
        <dbReference type="SAM" id="MobiDB-lite"/>
    </source>
</evidence>
<evidence type="ECO:0000256" key="2">
    <source>
        <dbReference type="ARBA" id="ARBA00022679"/>
    </source>
</evidence>
<keyword evidence="3" id="KW-0949">S-adenosyl-L-methionine</keyword>
<gene>
    <name evidence="6" type="ORF">CYMTET_7713</name>
</gene>
<evidence type="ECO:0000256" key="4">
    <source>
        <dbReference type="ARBA" id="ARBA00022785"/>
    </source>
</evidence>
<organism evidence="6 7">
    <name type="scientific">Cymbomonas tetramitiformis</name>
    <dbReference type="NCBI Taxonomy" id="36881"/>
    <lineage>
        <taxon>Eukaryota</taxon>
        <taxon>Viridiplantae</taxon>
        <taxon>Chlorophyta</taxon>
        <taxon>Pyramimonadophyceae</taxon>
        <taxon>Pyramimonadales</taxon>
        <taxon>Pyramimonadaceae</taxon>
        <taxon>Cymbomonas</taxon>
    </lineage>
</organism>
<name>A0AAE0GUH9_9CHLO</name>
<feature type="region of interest" description="Disordered" evidence="5">
    <location>
        <begin position="448"/>
        <end position="470"/>
    </location>
</feature>
<evidence type="ECO:0008006" key="8">
    <source>
        <dbReference type="Google" id="ProtNLM"/>
    </source>
</evidence>
<dbReference type="GO" id="GO:0051075">
    <property type="term" value="F:S-adenosylmethionine:tRNA ribosyltransferase-isomerase activity"/>
    <property type="evidence" value="ECO:0007669"/>
    <property type="project" value="TreeGrafter"/>
</dbReference>
<evidence type="ECO:0000256" key="3">
    <source>
        <dbReference type="ARBA" id="ARBA00022691"/>
    </source>
</evidence>
<dbReference type="HAMAP" id="MF_02089">
    <property type="entry name" value="QueH"/>
    <property type="match status" value="1"/>
</dbReference>
<dbReference type="Gene3D" id="3.40.1780.10">
    <property type="entry name" value="QueA-like"/>
    <property type="match status" value="2"/>
</dbReference>
<dbReference type="GO" id="GO:0008616">
    <property type="term" value="P:tRNA queuosine(34) biosynthetic process"/>
    <property type="evidence" value="ECO:0007669"/>
    <property type="project" value="UniProtKB-KW"/>
</dbReference>
<dbReference type="AlphaFoldDB" id="A0AAE0GUH9"/>
<dbReference type="InterPro" id="IPR003828">
    <property type="entry name" value="QueH"/>
</dbReference>
<keyword evidence="7" id="KW-1185">Reference proteome</keyword>
<comment type="caution">
    <text evidence="6">The sequence shown here is derived from an EMBL/GenBank/DDBJ whole genome shotgun (WGS) entry which is preliminary data.</text>
</comment>
<dbReference type="PANTHER" id="PTHR30307">
    <property type="entry name" value="S-ADENOSYLMETHIONINE:TRNA RIBOSYLTRANSFERASE-ISOMERASE"/>
    <property type="match status" value="1"/>
</dbReference>
<evidence type="ECO:0000313" key="6">
    <source>
        <dbReference type="EMBL" id="KAK3284650.1"/>
    </source>
</evidence>
<sequence length="734" mass="82955">MEKISYELPDVLIAEHPASPRDASRLLVSIPPPSSSFHSFVRTRAKLLAPKRLNDSYADLKFSDLDRILPHDAHLVFNQSKVIPARMFASRASSQEPGVFEVMFLSSEEYNMTEAMQQPDCDGMLWRCMIRHPEISVGDNLSVKEDSSGKQLSLEVVHIHSQWKEEEGDGVEASVKIVRPNAGSEQHLSVESAFRIFGNVPLPPYMKRQVEKTDGEAYQTVFASLPGSVAAPTAGLHMTDELRQRLLKMGVKISLINLHVGAGTFRPVTAQTISQHTMHSEYFSVSQEEVRDLIRSLKLERPIVPVGTTTVRVLESLYWLGVLHEQSKSAERSSKTFSLGQWEAYQVAASTDNLPTPTAALESLAEAGNTIEGVTSLCIVPGYQFRLCDGLITNFHQTHSTLLLLVQALLQTPGLCDDMYRHAIDQRYRFLSYGDACFIANAHSHANKSEQPASTEPNSSAYSPGGVETPMRALSTQLDPGTKVLLHSCCAPCSGAMIEQMVEEGQEVTILFYNPNIHPREEYDVRKDENKRYADQLNIPFVDLDYDDVDEWYRRARGMEFSPERGARCTMCFDMRFERTALYAHEHGFPYITTTNATSRWKDAEQVDSSGIRAAAKYPGVEWWCRDWQTEAMSQRKYNINAEQSFYKQEYCGCTYSLRDSNEWRKKEGLERIKIADGNNVYSDAEKDAEEESLEVVAQFFAHTVSDEQERKRKLRETYGTRKKDAKSAAKNNW</sequence>
<dbReference type="InterPro" id="IPR042118">
    <property type="entry name" value="QueA_dom1"/>
</dbReference>
<proteinExistence type="inferred from homology"/>
<accession>A0AAE0GUH9</accession>
<keyword evidence="1" id="KW-0963">Cytoplasm</keyword>
<keyword evidence="2" id="KW-0808">Transferase</keyword>
<feature type="region of interest" description="Disordered" evidence="5">
    <location>
        <begin position="708"/>
        <end position="734"/>
    </location>
</feature>
<protein>
    <recommendedName>
        <fullName evidence="8">Epoxyqueuosine reductase</fullName>
    </recommendedName>
</protein>
<reference evidence="6 7" key="1">
    <citation type="journal article" date="2015" name="Genome Biol. Evol.">
        <title>Comparative Genomics of a Bacterivorous Green Alga Reveals Evolutionary Causalities and Consequences of Phago-Mixotrophic Mode of Nutrition.</title>
        <authorList>
            <person name="Burns J.A."/>
            <person name="Paasch A."/>
            <person name="Narechania A."/>
            <person name="Kim E."/>
        </authorList>
    </citation>
    <scope>NUCLEOTIDE SEQUENCE [LARGE SCALE GENOMIC DNA]</scope>
    <source>
        <strain evidence="6 7">PLY_AMNH</strain>
    </source>
</reference>
<dbReference type="Proteomes" id="UP001190700">
    <property type="component" value="Unassembled WGS sequence"/>
</dbReference>